<dbReference type="VEuPathDB" id="FungiDB:ACLA_068180"/>
<dbReference type="OMA" id="MCANQAM"/>
<keyword evidence="9" id="KW-1185">Reference proteome</keyword>
<evidence type="ECO:0000313" key="8">
    <source>
        <dbReference type="EMBL" id="EAW13791.1"/>
    </source>
</evidence>
<keyword evidence="4" id="KW-0804">Transcription</keyword>
<evidence type="ECO:0000259" key="7">
    <source>
        <dbReference type="SMART" id="SM00906"/>
    </source>
</evidence>
<dbReference type="GO" id="GO:0003677">
    <property type="term" value="F:DNA binding"/>
    <property type="evidence" value="ECO:0007669"/>
    <property type="project" value="UniProtKB-KW"/>
</dbReference>
<dbReference type="Proteomes" id="UP000006701">
    <property type="component" value="Unassembled WGS sequence"/>
</dbReference>
<dbReference type="Pfam" id="PF04082">
    <property type="entry name" value="Fungal_trans"/>
    <property type="match status" value="1"/>
</dbReference>
<keyword evidence="3" id="KW-0238">DNA-binding</keyword>
<dbReference type="PANTHER" id="PTHR47171">
    <property type="entry name" value="FARA-RELATED"/>
    <property type="match status" value="1"/>
</dbReference>
<evidence type="ECO:0000256" key="4">
    <source>
        <dbReference type="ARBA" id="ARBA00023163"/>
    </source>
</evidence>
<keyword evidence="5" id="KW-0539">Nucleus</keyword>
<protein>
    <submittedName>
        <fullName evidence="8">Fungal specific transcription factor, putative</fullName>
    </submittedName>
</protein>
<feature type="compositionally biased region" description="Basic and acidic residues" evidence="6">
    <location>
        <begin position="262"/>
        <end position="272"/>
    </location>
</feature>
<evidence type="ECO:0000256" key="3">
    <source>
        <dbReference type="ARBA" id="ARBA00023125"/>
    </source>
</evidence>
<feature type="domain" description="Xylanolytic transcriptional activator regulatory" evidence="7">
    <location>
        <begin position="32"/>
        <end position="101"/>
    </location>
</feature>
<proteinExistence type="predicted"/>
<dbReference type="PANTHER" id="PTHR47171:SF6">
    <property type="entry name" value="SPECIFIC TRANSCRIPTION FACTOR, PUTATIVE (AFU_ORTHOLOGUE AFUA_2G06130)-RELATED"/>
    <property type="match status" value="1"/>
</dbReference>
<sequence>MDAGLEADRVTRIRTLALMSLHCEGYEGAEAASMHLCQAIHQAQTAGLHLDQPDRISGDSFSKLFWCLWTLDKMHASIGGRPVVLADRDIGLRKPIVKAADVISFYRPSADNTTGWESDFPTFEEIIGDNVQEGLDFTTLGILELYYHAVGILSCRSRSVDRPHGSNSRIRQGLAAVRIYSIVATECSQDLPPLPIVPYALALSMGVSYQQFRSSRIITHFNRAKASLGACCSILESLGTYWYSAEAMARLGRKALRQIEEARRPDGQRNEQRSGQPSDPGNITFASGSSNPMSTVQRTTNNNNNLQASADVPPDMLAQNPSTQAPEELQMAEGLEQNAFEDIDMLFGDFLDLSLPTNFWDPLFFTEDEQIQCDDQA</sequence>
<organism evidence="8 9">
    <name type="scientific">Aspergillus clavatus (strain ATCC 1007 / CBS 513.65 / DSM 816 / NCTC 3887 / NRRL 1 / QM 1276 / 107)</name>
    <dbReference type="NCBI Taxonomy" id="344612"/>
    <lineage>
        <taxon>Eukaryota</taxon>
        <taxon>Fungi</taxon>
        <taxon>Dikarya</taxon>
        <taxon>Ascomycota</taxon>
        <taxon>Pezizomycotina</taxon>
        <taxon>Eurotiomycetes</taxon>
        <taxon>Eurotiomycetidae</taxon>
        <taxon>Eurotiales</taxon>
        <taxon>Aspergillaceae</taxon>
        <taxon>Aspergillus</taxon>
        <taxon>Aspergillus subgen. Fumigati</taxon>
    </lineage>
</organism>
<evidence type="ECO:0000313" key="9">
    <source>
        <dbReference type="Proteomes" id="UP000006701"/>
    </source>
</evidence>
<dbReference type="InterPro" id="IPR052073">
    <property type="entry name" value="Amide_Lactam_Regulators"/>
</dbReference>
<dbReference type="GO" id="GO:0008270">
    <property type="term" value="F:zinc ion binding"/>
    <property type="evidence" value="ECO:0007669"/>
    <property type="project" value="InterPro"/>
</dbReference>
<evidence type="ECO:0000256" key="6">
    <source>
        <dbReference type="SAM" id="MobiDB-lite"/>
    </source>
</evidence>
<dbReference type="KEGG" id="act:ACLA_068180"/>
<dbReference type="CDD" id="cd12148">
    <property type="entry name" value="fungal_TF_MHR"/>
    <property type="match status" value="1"/>
</dbReference>
<evidence type="ECO:0000256" key="5">
    <source>
        <dbReference type="ARBA" id="ARBA00023242"/>
    </source>
</evidence>
<dbReference type="HOGENOM" id="CLU_015361_1_0_1"/>
<feature type="compositionally biased region" description="Polar residues" evidence="6">
    <location>
        <begin position="273"/>
        <end position="308"/>
    </location>
</feature>
<dbReference type="SMART" id="SM00906">
    <property type="entry name" value="Fungal_trans"/>
    <property type="match status" value="1"/>
</dbReference>
<dbReference type="OrthoDB" id="10031947at2759"/>
<gene>
    <name evidence="8" type="ORF">ACLA_068180</name>
</gene>
<keyword evidence="2" id="KW-0805">Transcription regulation</keyword>
<dbReference type="GO" id="GO:0006351">
    <property type="term" value="P:DNA-templated transcription"/>
    <property type="evidence" value="ECO:0007669"/>
    <property type="project" value="InterPro"/>
</dbReference>
<reference evidence="8 9" key="1">
    <citation type="journal article" date="2008" name="PLoS Genet.">
        <title>Genomic islands in the pathogenic filamentous fungus Aspergillus fumigatus.</title>
        <authorList>
            <person name="Fedorova N.D."/>
            <person name="Khaldi N."/>
            <person name="Joardar V.S."/>
            <person name="Maiti R."/>
            <person name="Amedeo P."/>
            <person name="Anderson M.J."/>
            <person name="Crabtree J."/>
            <person name="Silva J.C."/>
            <person name="Badger J.H."/>
            <person name="Albarraq A."/>
            <person name="Angiuoli S."/>
            <person name="Bussey H."/>
            <person name="Bowyer P."/>
            <person name="Cotty P.J."/>
            <person name="Dyer P.S."/>
            <person name="Egan A."/>
            <person name="Galens K."/>
            <person name="Fraser-Liggett C.M."/>
            <person name="Haas B.J."/>
            <person name="Inman J.M."/>
            <person name="Kent R."/>
            <person name="Lemieux S."/>
            <person name="Malavazi I."/>
            <person name="Orvis J."/>
            <person name="Roemer T."/>
            <person name="Ronning C.M."/>
            <person name="Sundaram J.P."/>
            <person name="Sutton G."/>
            <person name="Turner G."/>
            <person name="Venter J.C."/>
            <person name="White O.R."/>
            <person name="Whitty B.R."/>
            <person name="Youngman P."/>
            <person name="Wolfe K.H."/>
            <person name="Goldman G.H."/>
            <person name="Wortman J.R."/>
            <person name="Jiang B."/>
            <person name="Denning D.W."/>
            <person name="Nierman W.C."/>
        </authorList>
    </citation>
    <scope>NUCLEOTIDE SEQUENCE [LARGE SCALE GENOMIC DNA]</scope>
    <source>
        <strain evidence="9">ATCC 1007 / CBS 513.65 / DSM 816 / NCTC 3887 / NRRL 1</strain>
    </source>
</reference>
<dbReference type="InterPro" id="IPR007219">
    <property type="entry name" value="XnlR_reg_dom"/>
</dbReference>
<dbReference type="AlphaFoldDB" id="A1C5X0"/>
<dbReference type="eggNOG" id="ENOG502RS4G">
    <property type="taxonomic scope" value="Eukaryota"/>
</dbReference>
<dbReference type="STRING" id="344612.A1C5X0"/>
<evidence type="ECO:0000256" key="2">
    <source>
        <dbReference type="ARBA" id="ARBA00023015"/>
    </source>
</evidence>
<dbReference type="EMBL" id="DS027045">
    <property type="protein sequence ID" value="EAW13791.1"/>
    <property type="molecule type" value="Genomic_DNA"/>
</dbReference>
<feature type="region of interest" description="Disordered" evidence="6">
    <location>
        <begin position="262"/>
        <end position="324"/>
    </location>
</feature>
<name>A1C5X0_ASPCL</name>
<dbReference type="GeneID" id="4707947"/>
<keyword evidence="1" id="KW-0862">Zinc</keyword>
<dbReference type="RefSeq" id="XP_001275217.1">
    <property type="nucleotide sequence ID" value="XM_001275216.1"/>
</dbReference>
<evidence type="ECO:0000256" key="1">
    <source>
        <dbReference type="ARBA" id="ARBA00022833"/>
    </source>
</evidence>
<accession>A1C5X0</accession>